<sequence length="312" mass="34663">MAANISQAEVSSVSREKIQSSLKTVLDKISVVSSKRSDVCTTRQPRLVAVSKTKPPEAVLAAYDFGQKHFGENYVMELIEKSNDEEILEKCKDIKWHFIGHLQKNKVNKVIMIPNLYVIETVESEKIAQSLNTTWSKFNKERQLKIMVQVNTSGEENKHGCNPSEVSKVVGFIKEKCPSLEFIGLMTIGSFDHDLSNGPNPDFKKLLECRDKLCEDFGLSREDIEISMGMSNDFEHAIELGSTSVRVGSTIFGARYYPNKTANGPVTTGNGPVKTTENGPEKLADDGTVKTEKNLGIGLETLSVKEKERSDQ</sequence>
<dbReference type="Gene3D" id="3.20.20.10">
    <property type="entry name" value="Alanine racemase"/>
    <property type="match status" value="1"/>
</dbReference>
<dbReference type="HAMAP" id="MF_02087">
    <property type="entry name" value="PLP_homeostasis"/>
    <property type="match status" value="1"/>
</dbReference>
<dbReference type="Proteomes" id="UP001347796">
    <property type="component" value="Unassembled WGS sequence"/>
</dbReference>
<accession>A0AAN8Q9J0</accession>
<feature type="region of interest" description="Disordered" evidence="4">
    <location>
        <begin position="263"/>
        <end position="288"/>
    </location>
</feature>
<dbReference type="NCBIfam" id="TIGR00044">
    <property type="entry name" value="YggS family pyridoxal phosphate-dependent enzyme"/>
    <property type="match status" value="1"/>
</dbReference>
<comment type="caution">
    <text evidence="6">The sequence shown here is derived from an EMBL/GenBank/DDBJ whole genome shotgun (WGS) entry which is preliminary data.</text>
</comment>
<dbReference type="PANTHER" id="PTHR10146:SF14">
    <property type="entry name" value="PYRIDOXAL PHOSPHATE HOMEOSTASIS PROTEIN"/>
    <property type="match status" value="1"/>
</dbReference>
<protein>
    <recommendedName>
        <fullName evidence="2">Pyridoxal phosphate homeostasis protein</fullName>
        <shortName evidence="2">PLP homeostasis protein</shortName>
    </recommendedName>
</protein>
<dbReference type="Pfam" id="PF01168">
    <property type="entry name" value="Ala_racemase_N"/>
    <property type="match status" value="1"/>
</dbReference>
<dbReference type="PROSITE" id="PS01211">
    <property type="entry name" value="UPF0001"/>
    <property type="match status" value="1"/>
</dbReference>
<feature type="modified residue" description="N6-(pyridoxal phosphate)lysine" evidence="2">
    <location>
        <position position="52"/>
    </location>
</feature>
<evidence type="ECO:0000256" key="3">
    <source>
        <dbReference type="RuleBase" id="RU004514"/>
    </source>
</evidence>
<dbReference type="InterPro" id="IPR029066">
    <property type="entry name" value="PLP-binding_barrel"/>
</dbReference>
<gene>
    <name evidence="6" type="ORF">SNE40_008008</name>
</gene>
<comment type="function">
    <text evidence="2">Pyridoxal 5'-phosphate (PLP)-binding protein, which may be involved in intracellular homeostatic regulation of pyridoxal 5'-phosphate (PLP), the active form of vitamin B6.</text>
</comment>
<dbReference type="AlphaFoldDB" id="A0AAN8Q9J0"/>
<comment type="similarity">
    <text evidence="2 3">Belongs to the pyridoxal phosphate-binding protein YggS/PROSC family.</text>
</comment>
<dbReference type="SUPFAM" id="SSF51419">
    <property type="entry name" value="PLP-binding barrel"/>
    <property type="match status" value="1"/>
</dbReference>
<organism evidence="6 7">
    <name type="scientific">Patella caerulea</name>
    <name type="common">Rayed Mediterranean limpet</name>
    <dbReference type="NCBI Taxonomy" id="87958"/>
    <lineage>
        <taxon>Eukaryota</taxon>
        <taxon>Metazoa</taxon>
        <taxon>Spiralia</taxon>
        <taxon>Lophotrochozoa</taxon>
        <taxon>Mollusca</taxon>
        <taxon>Gastropoda</taxon>
        <taxon>Patellogastropoda</taxon>
        <taxon>Patelloidea</taxon>
        <taxon>Patellidae</taxon>
        <taxon>Patella</taxon>
    </lineage>
</organism>
<dbReference type="FunFam" id="3.20.20.10:FF:000007">
    <property type="entry name" value="Pyridoxal phosphate homeostasis protein"/>
    <property type="match status" value="1"/>
</dbReference>
<dbReference type="InterPro" id="IPR011078">
    <property type="entry name" value="PyrdxlP_homeostasis"/>
</dbReference>
<evidence type="ECO:0000313" key="6">
    <source>
        <dbReference type="EMBL" id="KAK6185865.1"/>
    </source>
</evidence>
<evidence type="ECO:0000256" key="4">
    <source>
        <dbReference type="SAM" id="MobiDB-lite"/>
    </source>
</evidence>
<keyword evidence="7" id="KW-1185">Reference proteome</keyword>
<proteinExistence type="inferred from homology"/>
<dbReference type="EMBL" id="JAZGQO010000006">
    <property type="protein sequence ID" value="KAK6185865.1"/>
    <property type="molecule type" value="Genomic_DNA"/>
</dbReference>
<evidence type="ECO:0000256" key="1">
    <source>
        <dbReference type="ARBA" id="ARBA00022898"/>
    </source>
</evidence>
<dbReference type="InterPro" id="IPR001608">
    <property type="entry name" value="Ala_racemase_N"/>
</dbReference>
<evidence type="ECO:0000256" key="2">
    <source>
        <dbReference type="HAMAP-Rule" id="MF_03225"/>
    </source>
</evidence>
<reference evidence="6 7" key="1">
    <citation type="submission" date="2024-01" db="EMBL/GenBank/DDBJ databases">
        <title>The genome of the rayed Mediterranean limpet Patella caerulea (Linnaeus, 1758).</title>
        <authorList>
            <person name="Anh-Thu Weber A."/>
            <person name="Halstead-Nussloch G."/>
        </authorList>
    </citation>
    <scope>NUCLEOTIDE SEQUENCE [LARGE SCALE GENOMIC DNA]</scope>
    <source>
        <strain evidence="6">AATW-2023a</strain>
        <tissue evidence="6">Whole specimen</tissue>
    </source>
</reference>
<keyword evidence="1 2" id="KW-0663">Pyridoxal phosphate</keyword>
<name>A0AAN8Q9J0_PATCE</name>
<feature type="compositionally biased region" description="Polar residues" evidence="4">
    <location>
        <begin position="263"/>
        <end position="278"/>
    </location>
</feature>
<feature type="domain" description="Alanine racemase N-terminal" evidence="5">
    <location>
        <begin position="43"/>
        <end position="255"/>
    </location>
</feature>
<dbReference type="PANTHER" id="PTHR10146">
    <property type="entry name" value="PROLINE SYNTHETASE CO-TRANSCRIBED BACTERIAL HOMOLOG PROTEIN"/>
    <property type="match status" value="1"/>
</dbReference>
<feature type="compositionally biased region" description="Basic and acidic residues" evidence="4">
    <location>
        <begin position="279"/>
        <end position="288"/>
    </location>
</feature>
<dbReference type="GO" id="GO:0030170">
    <property type="term" value="F:pyridoxal phosphate binding"/>
    <property type="evidence" value="ECO:0007669"/>
    <property type="project" value="UniProtKB-UniRule"/>
</dbReference>
<dbReference type="CDD" id="cd06822">
    <property type="entry name" value="PLPDE_III_YBL036c_euk"/>
    <property type="match status" value="1"/>
</dbReference>
<evidence type="ECO:0000259" key="5">
    <source>
        <dbReference type="Pfam" id="PF01168"/>
    </source>
</evidence>
<evidence type="ECO:0000313" key="7">
    <source>
        <dbReference type="Proteomes" id="UP001347796"/>
    </source>
</evidence>